<dbReference type="EMBL" id="VSRR010062883">
    <property type="protein sequence ID" value="MPC83584.1"/>
    <property type="molecule type" value="Genomic_DNA"/>
</dbReference>
<evidence type="ECO:0000313" key="3">
    <source>
        <dbReference type="Proteomes" id="UP000324222"/>
    </source>
</evidence>
<accession>A0A5B7ITS4</accession>
<reference evidence="2 3" key="1">
    <citation type="submission" date="2019-05" db="EMBL/GenBank/DDBJ databases">
        <title>Another draft genome of Portunus trituberculatus and its Hox gene families provides insights of decapod evolution.</title>
        <authorList>
            <person name="Jeong J.-H."/>
            <person name="Song I."/>
            <person name="Kim S."/>
            <person name="Choi T."/>
            <person name="Kim D."/>
            <person name="Ryu S."/>
            <person name="Kim W."/>
        </authorList>
    </citation>
    <scope>NUCLEOTIDE SEQUENCE [LARGE SCALE GENOMIC DNA]</scope>
    <source>
        <tissue evidence="2">Muscle</tissue>
    </source>
</reference>
<proteinExistence type="predicted"/>
<name>A0A5B7ITS4_PORTR</name>
<evidence type="ECO:0000256" key="1">
    <source>
        <dbReference type="SAM" id="MobiDB-lite"/>
    </source>
</evidence>
<comment type="caution">
    <text evidence="2">The sequence shown here is derived from an EMBL/GenBank/DDBJ whole genome shotgun (WGS) entry which is preliminary data.</text>
</comment>
<feature type="compositionally biased region" description="Basic and acidic residues" evidence="1">
    <location>
        <begin position="37"/>
        <end position="59"/>
    </location>
</feature>
<sequence>MVSDFEDGKVYRCGLCYVSIILDEEEAAEQKSSQHTFDVRENLKNIGDDDPNFTERRRN</sequence>
<keyword evidence="3" id="KW-1185">Reference proteome</keyword>
<feature type="region of interest" description="Disordered" evidence="1">
    <location>
        <begin position="30"/>
        <end position="59"/>
    </location>
</feature>
<organism evidence="2 3">
    <name type="scientific">Portunus trituberculatus</name>
    <name type="common">Swimming crab</name>
    <name type="synonym">Neptunus trituberculatus</name>
    <dbReference type="NCBI Taxonomy" id="210409"/>
    <lineage>
        <taxon>Eukaryota</taxon>
        <taxon>Metazoa</taxon>
        <taxon>Ecdysozoa</taxon>
        <taxon>Arthropoda</taxon>
        <taxon>Crustacea</taxon>
        <taxon>Multicrustacea</taxon>
        <taxon>Malacostraca</taxon>
        <taxon>Eumalacostraca</taxon>
        <taxon>Eucarida</taxon>
        <taxon>Decapoda</taxon>
        <taxon>Pleocyemata</taxon>
        <taxon>Brachyura</taxon>
        <taxon>Eubrachyura</taxon>
        <taxon>Portunoidea</taxon>
        <taxon>Portunidae</taxon>
        <taxon>Portuninae</taxon>
        <taxon>Portunus</taxon>
    </lineage>
</organism>
<dbReference type="Proteomes" id="UP000324222">
    <property type="component" value="Unassembled WGS sequence"/>
</dbReference>
<gene>
    <name evidence="2" type="ORF">E2C01_078296</name>
</gene>
<evidence type="ECO:0000313" key="2">
    <source>
        <dbReference type="EMBL" id="MPC83584.1"/>
    </source>
</evidence>
<protein>
    <submittedName>
        <fullName evidence="2">Uncharacterized protein</fullName>
    </submittedName>
</protein>
<dbReference type="AlphaFoldDB" id="A0A5B7ITS4"/>